<dbReference type="AlphaFoldDB" id="A0A4Q7S041"/>
<gene>
    <name evidence="1" type="ORF">EV147_2827</name>
</gene>
<dbReference type="EMBL" id="SGXM01000003">
    <property type="protein sequence ID" value="RZT38362.1"/>
    <property type="molecule type" value="Genomic_DNA"/>
</dbReference>
<sequence length="227" mass="25749">MTAEGSIAFSLVEDTFLDGRLYRFDSQSSYGNLKIGIMEWLVTVFYIEDKTPHFTHCLAKAWRVVTHAVPSAKFWLVYGDPGWRPNNRIARYKRLLKNPQVKALCASNTEEPFEILLETQDGIKYSIAVPVTFDKLGELTWFFDISKSSFLVASASQLDWTELLNRGVPSPRDWDNCHELVAPIVDSGGVIFRRFGFFDDTNVGVQALASSALVRLIRGNERDPYES</sequence>
<dbReference type="RefSeq" id="WP_130391830.1">
    <property type="nucleotide sequence ID" value="NZ_SGXM01000003.1"/>
</dbReference>
<organism evidence="1 2">
    <name type="scientific">Cupriavidus agavae</name>
    <dbReference type="NCBI Taxonomy" id="1001822"/>
    <lineage>
        <taxon>Bacteria</taxon>
        <taxon>Pseudomonadati</taxon>
        <taxon>Pseudomonadota</taxon>
        <taxon>Betaproteobacteria</taxon>
        <taxon>Burkholderiales</taxon>
        <taxon>Burkholderiaceae</taxon>
        <taxon>Cupriavidus</taxon>
    </lineage>
</organism>
<evidence type="ECO:0000313" key="1">
    <source>
        <dbReference type="EMBL" id="RZT38362.1"/>
    </source>
</evidence>
<proteinExistence type="predicted"/>
<dbReference type="OrthoDB" id="9097118at2"/>
<comment type="caution">
    <text evidence="1">The sequence shown here is derived from an EMBL/GenBank/DDBJ whole genome shotgun (WGS) entry which is preliminary data.</text>
</comment>
<name>A0A4Q7S041_9BURK</name>
<protein>
    <submittedName>
        <fullName evidence="1">Uncharacterized protein</fullName>
    </submittedName>
</protein>
<accession>A0A4Q7S041</accession>
<evidence type="ECO:0000313" key="2">
    <source>
        <dbReference type="Proteomes" id="UP000291078"/>
    </source>
</evidence>
<dbReference type="Proteomes" id="UP000291078">
    <property type="component" value="Unassembled WGS sequence"/>
</dbReference>
<reference evidence="1 2" key="1">
    <citation type="journal article" date="2015" name="Stand. Genomic Sci.">
        <title>Genomic Encyclopedia of Bacterial and Archaeal Type Strains, Phase III: the genomes of soil and plant-associated and newly described type strains.</title>
        <authorList>
            <person name="Whitman W.B."/>
            <person name="Woyke T."/>
            <person name="Klenk H.P."/>
            <person name="Zhou Y."/>
            <person name="Lilburn T.G."/>
            <person name="Beck B.J."/>
            <person name="De Vos P."/>
            <person name="Vandamme P."/>
            <person name="Eisen J.A."/>
            <person name="Garrity G."/>
            <person name="Hugenholtz P."/>
            <person name="Kyrpides N.C."/>
        </authorList>
    </citation>
    <scope>NUCLEOTIDE SEQUENCE [LARGE SCALE GENOMIC DNA]</scope>
    <source>
        <strain evidence="1 2">ASC-9842</strain>
    </source>
</reference>
<keyword evidence="2" id="KW-1185">Reference proteome</keyword>